<evidence type="ECO:0000256" key="2">
    <source>
        <dbReference type="SAM" id="Phobius"/>
    </source>
</evidence>
<keyword evidence="2" id="KW-0472">Membrane</keyword>
<dbReference type="RefSeq" id="WP_023926983.1">
    <property type="nucleotide sequence ID" value="NZ_KI669454.1"/>
</dbReference>
<keyword evidence="4" id="KW-1185">Reference proteome</keyword>
<dbReference type="EMBL" id="AZJI01000001">
    <property type="protein sequence ID" value="ETD24981.1"/>
    <property type="molecule type" value="Genomic_DNA"/>
</dbReference>
<accession>V8CE42</accession>
<proteinExistence type="predicted"/>
<keyword evidence="2" id="KW-1133">Transmembrane helix</keyword>
<dbReference type="AlphaFoldDB" id="V8CE42"/>
<dbReference type="Proteomes" id="UP000018731">
    <property type="component" value="Unassembled WGS sequence"/>
</dbReference>
<sequence>MPKTPISTNNKHSTQYSSQDLDKNNLSSDLHSDLPSADSMQATKPKRNFWPYGILLVILLGVVLISISIRISVKHPVVDDVPFFIKHDDMDSAINDLLESTKALQNDFDFFINANATPTNDEALRPYSPYMRPPHRDKATQNTSPALHTKSLNTIFLRVLNKSNKPQNLRLQAFIQKIGNLEAQEIFIYNPKDSSYSSIKPPKKGEQIPIGELVLQENTQSKDSNKEAIYASPFFMLELEGRWIVSLQINQSDDKNTKSDIVVLEKEFFALPNQSTNTDSGTLQ</sequence>
<evidence type="ECO:0000313" key="3">
    <source>
        <dbReference type="EMBL" id="ETD24981.1"/>
    </source>
</evidence>
<dbReference type="PATRIC" id="fig|1357400.3.peg.436"/>
<dbReference type="OrthoDB" id="5329539at2"/>
<dbReference type="HOGENOM" id="CLU_1093124_0_0_7"/>
<name>V8CE42_9HELI</name>
<keyword evidence="2" id="KW-0812">Transmembrane</keyword>
<organism evidence="3 4">
    <name type="scientific">Helicobacter macacae MIT 99-5501</name>
    <dbReference type="NCBI Taxonomy" id="1357400"/>
    <lineage>
        <taxon>Bacteria</taxon>
        <taxon>Pseudomonadati</taxon>
        <taxon>Campylobacterota</taxon>
        <taxon>Epsilonproteobacteria</taxon>
        <taxon>Campylobacterales</taxon>
        <taxon>Helicobacteraceae</taxon>
        <taxon>Helicobacter</taxon>
    </lineage>
</organism>
<feature type="transmembrane region" description="Helical" evidence="2">
    <location>
        <begin position="49"/>
        <end position="69"/>
    </location>
</feature>
<protein>
    <submittedName>
        <fullName evidence="3">Uncharacterized protein</fullName>
    </submittedName>
</protein>
<reference evidence="3 4" key="1">
    <citation type="journal article" date="2014" name="Genome Announc.">
        <title>Draft genome sequences of six enterohepatic helicobacter species isolated from humans and one from rhesus macaques.</title>
        <authorList>
            <person name="Shen Z."/>
            <person name="Sheh A."/>
            <person name="Young S.K."/>
            <person name="Abouelliel A."/>
            <person name="Ward D.V."/>
            <person name="Earl A.M."/>
            <person name="Fox J.G."/>
        </authorList>
    </citation>
    <scope>NUCLEOTIDE SEQUENCE [LARGE SCALE GENOMIC DNA]</scope>
    <source>
        <strain evidence="3 4">MIT 99-5501</strain>
    </source>
</reference>
<evidence type="ECO:0000313" key="4">
    <source>
        <dbReference type="Proteomes" id="UP000018731"/>
    </source>
</evidence>
<gene>
    <name evidence="3" type="ORF">HMPREF2086_00316</name>
</gene>
<dbReference type="STRING" id="1357400.HMPREF2086_00316"/>
<evidence type="ECO:0000256" key="1">
    <source>
        <dbReference type="SAM" id="MobiDB-lite"/>
    </source>
</evidence>
<feature type="region of interest" description="Disordered" evidence="1">
    <location>
        <begin position="1"/>
        <end position="22"/>
    </location>
</feature>
<comment type="caution">
    <text evidence="3">The sequence shown here is derived from an EMBL/GenBank/DDBJ whole genome shotgun (WGS) entry which is preliminary data.</text>
</comment>